<keyword evidence="2" id="KW-1185">Reference proteome</keyword>
<dbReference type="Proteomes" id="UP001234178">
    <property type="component" value="Unassembled WGS sequence"/>
</dbReference>
<evidence type="ECO:0000313" key="1">
    <source>
        <dbReference type="EMBL" id="KAK4028112.1"/>
    </source>
</evidence>
<protein>
    <submittedName>
        <fullName evidence="1">Uncharacterized protein</fullName>
    </submittedName>
</protein>
<accession>A0ABR0ASM0</accession>
<reference evidence="1 2" key="1">
    <citation type="journal article" date="2023" name="Nucleic Acids Res.">
        <title>The hologenome of Daphnia magna reveals possible DNA methylation and microbiome-mediated evolution of the host genome.</title>
        <authorList>
            <person name="Chaturvedi A."/>
            <person name="Li X."/>
            <person name="Dhandapani V."/>
            <person name="Marshall H."/>
            <person name="Kissane S."/>
            <person name="Cuenca-Cambronero M."/>
            <person name="Asole G."/>
            <person name="Calvet F."/>
            <person name="Ruiz-Romero M."/>
            <person name="Marangio P."/>
            <person name="Guigo R."/>
            <person name="Rago D."/>
            <person name="Mirbahai L."/>
            <person name="Eastwood N."/>
            <person name="Colbourne J.K."/>
            <person name="Zhou J."/>
            <person name="Mallon E."/>
            <person name="Orsini L."/>
        </authorList>
    </citation>
    <scope>NUCLEOTIDE SEQUENCE [LARGE SCALE GENOMIC DNA]</scope>
    <source>
        <strain evidence="1">LRV0_1</strain>
    </source>
</reference>
<dbReference type="EMBL" id="JAOYFB010000038">
    <property type="protein sequence ID" value="KAK4028112.1"/>
    <property type="molecule type" value="Genomic_DNA"/>
</dbReference>
<comment type="caution">
    <text evidence="1">The sequence shown here is derived from an EMBL/GenBank/DDBJ whole genome shotgun (WGS) entry which is preliminary data.</text>
</comment>
<name>A0ABR0ASM0_9CRUS</name>
<evidence type="ECO:0000313" key="2">
    <source>
        <dbReference type="Proteomes" id="UP001234178"/>
    </source>
</evidence>
<organism evidence="1 2">
    <name type="scientific">Daphnia magna</name>
    <dbReference type="NCBI Taxonomy" id="35525"/>
    <lineage>
        <taxon>Eukaryota</taxon>
        <taxon>Metazoa</taxon>
        <taxon>Ecdysozoa</taxon>
        <taxon>Arthropoda</taxon>
        <taxon>Crustacea</taxon>
        <taxon>Branchiopoda</taxon>
        <taxon>Diplostraca</taxon>
        <taxon>Cladocera</taxon>
        <taxon>Anomopoda</taxon>
        <taxon>Daphniidae</taxon>
        <taxon>Daphnia</taxon>
    </lineage>
</organism>
<proteinExistence type="predicted"/>
<gene>
    <name evidence="1" type="ORF">OUZ56_017290</name>
</gene>
<sequence>MTTKIVADSELEFAPHPLRCLNVVLCLIAARDSLGPIGLKRRKQRGKYSQATTFPMVDNVLEGML</sequence>